<reference evidence="6" key="2">
    <citation type="submission" date="2023-06" db="EMBL/GenBank/DDBJ databases">
        <authorList>
            <consortium name="Lawrence Berkeley National Laboratory"/>
            <person name="Mondo S.J."/>
            <person name="Hensen N."/>
            <person name="Bonometti L."/>
            <person name="Westerberg I."/>
            <person name="Brannstrom I.O."/>
            <person name="Guillou S."/>
            <person name="Cros-Aarteil S."/>
            <person name="Calhoun S."/>
            <person name="Haridas S."/>
            <person name="Kuo A."/>
            <person name="Pangilinan J."/>
            <person name="Riley R."/>
            <person name="Labutti K."/>
            <person name="Andreopoulos B."/>
            <person name="Lipzen A."/>
            <person name="Chen C."/>
            <person name="Yanf M."/>
            <person name="Daum C."/>
            <person name="Ng V."/>
            <person name="Clum A."/>
            <person name="Steindorff A."/>
            <person name="Ohm R."/>
            <person name="Martin F."/>
            <person name="Silar P."/>
            <person name="Natvig D."/>
            <person name="Lalanne C."/>
            <person name="Gautier V."/>
            <person name="Ament-Velasquez S.L."/>
            <person name="Kruys A."/>
            <person name="Hutchinson M.I."/>
            <person name="Powell A.J."/>
            <person name="Barry K."/>
            <person name="Miller A.N."/>
            <person name="Grigoriev I.V."/>
            <person name="Debuchy R."/>
            <person name="Gladieux P."/>
            <person name="Thoren M.H."/>
            <person name="Johannesson H."/>
        </authorList>
    </citation>
    <scope>NUCLEOTIDE SEQUENCE</scope>
    <source>
        <strain evidence="6">CBS 626.80</strain>
    </source>
</reference>
<dbReference type="PANTHER" id="PTHR31733">
    <property type="entry name" value="RIBONUCLEASE KAPPA"/>
    <property type="match status" value="1"/>
</dbReference>
<dbReference type="GO" id="GO:0004521">
    <property type="term" value="F:RNA endonuclease activity"/>
    <property type="evidence" value="ECO:0007669"/>
    <property type="project" value="InterPro"/>
</dbReference>
<gene>
    <name evidence="6" type="ORF">QBC32DRAFT_322198</name>
</gene>
<feature type="transmembrane region" description="Helical" evidence="5">
    <location>
        <begin position="12"/>
        <end position="31"/>
    </location>
</feature>
<dbReference type="EMBL" id="MU859083">
    <property type="protein sequence ID" value="KAK3954897.1"/>
    <property type="molecule type" value="Genomic_DNA"/>
</dbReference>
<feature type="transmembrane region" description="Helical" evidence="5">
    <location>
        <begin position="51"/>
        <end position="75"/>
    </location>
</feature>
<dbReference type="GO" id="GO:0016020">
    <property type="term" value="C:membrane"/>
    <property type="evidence" value="ECO:0007669"/>
    <property type="project" value="UniProtKB-SubCell"/>
</dbReference>
<name>A0AAN6P3E6_9PEZI</name>
<evidence type="ECO:0000313" key="6">
    <source>
        <dbReference type="EMBL" id="KAK3954897.1"/>
    </source>
</evidence>
<comment type="subcellular location">
    <subcellularLocation>
        <location evidence="1">Membrane</location>
        <topology evidence="1">Multi-pass membrane protein</topology>
    </subcellularLocation>
</comment>
<organism evidence="6 7">
    <name type="scientific">Pseudoneurospora amorphoporcata</name>
    <dbReference type="NCBI Taxonomy" id="241081"/>
    <lineage>
        <taxon>Eukaryota</taxon>
        <taxon>Fungi</taxon>
        <taxon>Dikarya</taxon>
        <taxon>Ascomycota</taxon>
        <taxon>Pezizomycotina</taxon>
        <taxon>Sordariomycetes</taxon>
        <taxon>Sordariomycetidae</taxon>
        <taxon>Sordariales</taxon>
        <taxon>Sordariaceae</taxon>
        <taxon>Pseudoneurospora</taxon>
    </lineage>
</organism>
<evidence type="ECO:0000256" key="2">
    <source>
        <dbReference type="ARBA" id="ARBA00022692"/>
    </source>
</evidence>
<keyword evidence="3 5" id="KW-1133">Transmembrane helix</keyword>
<protein>
    <submittedName>
        <fullName evidence="6">Uncharacterized protein</fullName>
    </submittedName>
</protein>
<evidence type="ECO:0000256" key="1">
    <source>
        <dbReference type="ARBA" id="ARBA00004141"/>
    </source>
</evidence>
<evidence type="ECO:0000256" key="4">
    <source>
        <dbReference type="ARBA" id="ARBA00023136"/>
    </source>
</evidence>
<accession>A0AAN6P3E6</accession>
<evidence type="ECO:0000313" key="7">
    <source>
        <dbReference type="Proteomes" id="UP001303222"/>
    </source>
</evidence>
<dbReference type="InterPro" id="IPR056552">
    <property type="entry name" value="Ribonucl_Kappa"/>
</dbReference>
<dbReference type="Proteomes" id="UP001303222">
    <property type="component" value="Unassembled WGS sequence"/>
</dbReference>
<reference evidence="6" key="1">
    <citation type="journal article" date="2023" name="Mol. Phylogenet. Evol.">
        <title>Genome-scale phylogeny and comparative genomics of the fungal order Sordariales.</title>
        <authorList>
            <person name="Hensen N."/>
            <person name="Bonometti L."/>
            <person name="Westerberg I."/>
            <person name="Brannstrom I.O."/>
            <person name="Guillou S."/>
            <person name="Cros-Aarteil S."/>
            <person name="Calhoun S."/>
            <person name="Haridas S."/>
            <person name="Kuo A."/>
            <person name="Mondo S."/>
            <person name="Pangilinan J."/>
            <person name="Riley R."/>
            <person name="LaButti K."/>
            <person name="Andreopoulos B."/>
            <person name="Lipzen A."/>
            <person name="Chen C."/>
            <person name="Yan M."/>
            <person name="Daum C."/>
            <person name="Ng V."/>
            <person name="Clum A."/>
            <person name="Steindorff A."/>
            <person name="Ohm R.A."/>
            <person name="Martin F."/>
            <person name="Silar P."/>
            <person name="Natvig D.O."/>
            <person name="Lalanne C."/>
            <person name="Gautier V."/>
            <person name="Ament-Velasquez S.L."/>
            <person name="Kruys A."/>
            <person name="Hutchinson M.I."/>
            <person name="Powell A.J."/>
            <person name="Barry K."/>
            <person name="Miller A.N."/>
            <person name="Grigoriev I.V."/>
            <person name="Debuchy R."/>
            <person name="Gladieux P."/>
            <person name="Hiltunen Thoren M."/>
            <person name="Johannesson H."/>
        </authorList>
    </citation>
    <scope>NUCLEOTIDE SEQUENCE</scope>
    <source>
        <strain evidence="6">CBS 626.80</strain>
    </source>
</reference>
<keyword evidence="2 5" id="KW-0812">Transmembrane</keyword>
<evidence type="ECO:0000256" key="5">
    <source>
        <dbReference type="SAM" id="Phobius"/>
    </source>
</evidence>
<sequence>MKPIVGAMQAWSCTVISAFAIIILGTLGLLFNKNHPELVGGVEDPQDGKAVAATAGTAIVIYAAFLVFCGFQGWLHMRESRKGAIAL</sequence>
<keyword evidence="4 5" id="KW-0472">Membrane</keyword>
<dbReference type="Pfam" id="PF23489">
    <property type="entry name" value="V-ATPase_su_f"/>
    <property type="match status" value="1"/>
</dbReference>
<dbReference type="AlphaFoldDB" id="A0AAN6P3E6"/>
<evidence type="ECO:0000256" key="3">
    <source>
        <dbReference type="ARBA" id="ARBA00022989"/>
    </source>
</evidence>
<keyword evidence="7" id="KW-1185">Reference proteome</keyword>
<dbReference type="InterPro" id="IPR026770">
    <property type="entry name" value="RNase_K"/>
</dbReference>
<comment type="caution">
    <text evidence="6">The sequence shown here is derived from an EMBL/GenBank/DDBJ whole genome shotgun (WGS) entry which is preliminary data.</text>
</comment>
<proteinExistence type="predicted"/>